<dbReference type="Proteomes" id="UP001490365">
    <property type="component" value="Unassembled WGS sequence"/>
</dbReference>
<organism evidence="2 3">
    <name type="scientific">Streptomyces sp. 900105755</name>
    <dbReference type="NCBI Taxonomy" id="3154389"/>
    <lineage>
        <taxon>Bacteria</taxon>
        <taxon>Bacillati</taxon>
        <taxon>Actinomycetota</taxon>
        <taxon>Actinomycetes</taxon>
        <taxon>Kitasatosporales</taxon>
        <taxon>Streptomycetaceae</taxon>
        <taxon>Streptomyces</taxon>
    </lineage>
</organism>
<proteinExistence type="predicted"/>
<reference evidence="2 3" key="1">
    <citation type="submission" date="2024-06" db="EMBL/GenBank/DDBJ databases">
        <title>The Natural Products Discovery Center: Release of the First 8490 Sequenced Strains for Exploring Actinobacteria Biosynthetic Diversity.</title>
        <authorList>
            <person name="Kalkreuter E."/>
            <person name="Kautsar S.A."/>
            <person name="Yang D."/>
            <person name="Bader C.D."/>
            <person name="Teijaro C.N."/>
            <person name="Fluegel L."/>
            <person name="Davis C.M."/>
            <person name="Simpson J.R."/>
            <person name="Lauterbach L."/>
            <person name="Steele A.D."/>
            <person name="Gui C."/>
            <person name="Meng S."/>
            <person name="Li G."/>
            <person name="Viehrig K."/>
            <person name="Ye F."/>
            <person name="Su P."/>
            <person name="Kiefer A.F."/>
            <person name="Nichols A."/>
            <person name="Cepeda A.J."/>
            <person name="Yan W."/>
            <person name="Fan B."/>
            <person name="Jiang Y."/>
            <person name="Adhikari A."/>
            <person name="Zheng C.-J."/>
            <person name="Schuster L."/>
            <person name="Cowan T.M."/>
            <person name="Smanski M.J."/>
            <person name="Chevrette M.G."/>
            <person name="De Carvalho L.P.S."/>
            <person name="Shen B."/>
        </authorList>
    </citation>
    <scope>NUCLEOTIDE SEQUENCE [LARGE SCALE GENOMIC DNA]</scope>
    <source>
        <strain evidence="2 3">NPDC001694</strain>
    </source>
</reference>
<evidence type="ECO:0000256" key="1">
    <source>
        <dbReference type="SAM" id="MobiDB-lite"/>
    </source>
</evidence>
<name>A0ABV1TV46_9ACTN</name>
<sequence length="172" mass="18619">MTFSSQPGWFISPFAPAPTGWRIAIGDPENRDVTVVPVVGWQPVPEGTKGSIDGSTLEPVVLFDNVKEPTFTTVFETIAGWSKGTYVHQVLAPGAEVRGVPDDWTLVDPWRGDLRGASPAGPCPSAQQPKSSQGIRSDGRFREAVWLRGGEVAGLSIPAIVRRLVRREFVDP</sequence>
<protein>
    <submittedName>
        <fullName evidence="2">Uncharacterized protein</fullName>
    </submittedName>
</protein>
<dbReference type="RefSeq" id="WP_351962144.1">
    <property type="nucleotide sequence ID" value="NZ_JBEOZM010000038.1"/>
</dbReference>
<evidence type="ECO:0000313" key="3">
    <source>
        <dbReference type="Proteomes" id="UP001490365"/>
    </source>
</evidence>
<accession>A0ABV1TV46</accession>
<evidence type="ECO:0000313" key="2">
    <source>
        <dbReference type="EMBL" id="MER6273911.1"/>
    </source>
</evidence>
<feature type="region of interest" description="Disordered" evidence="1">
    <location>
        <begin position="111"/>
        <end position="137"/>
    </location>
</feature>
<dbReference type="EMBL" id="JBEOZM010000038">
    <property type="protein sequence ID" value="MER6273911.1"/>
    <property type="molecule type" value="Genomic_DNA"/>
</dbReference>
<comment type="caution">
    <text evidence="2">The sequence shown here is derived from an EMBL/GenBank/DDBJ whole genome shotgun (WGS) entry which is preliminary data.</text>
</comment>
<gene>
    <name evidence="2" type="ORF">ABT211_42660</name>
</gene>
<keyword evidence="3" id="KW-1185">Reference proteome</keyword>
<feature type="compositionally biased region" description="Polar residues" evidence="1">
    <location>
        <begin position="125"/>
        <end position="135"/>
    </location>
</feature>